<feature type="non-terminal residue" evidence="10">
    <location>
        <position position="1"/>
    </location>
</feature>
<organism evidence="10 11">
    <name type="scientific">Cucurbita argyrosperma subsp. sororia</name>
    <dbReference type="NCBI Taxonomy" id="37648"/>
    <lineage>
        <taxon>Eukaryota</taxon>
        <taxon>Viridiplantae</taxon>
        <taxon>Streptophyta</taxon>
        <taxon>Embryophyta</taxon>
        <taxon>Tracheophyta</taxon>
        <taxon>Spermatophyta</taxon>
        <taxon>Magnoliopsida</taxon>
        <taxon>eudicotyledons</taxon>
        <taxon>Gunneridae</taxon>
        <taxon>Pentapetalae</taxon>
        <taxon>rosids</taxon>
        <taxon>fabids</taxon>
        <taxon>Cucurbitales</taxon>
        <taxon>Cucurbitaceae</taxon>
        <taxon>Cucurbiteae</taxon>
        <taxon>Cucurbita</taxon>
    </lineage>
</organism>
<evidence type="ECO:0000313" key="10">
    <source>
        <dbReference type="EMBL" id="KAG6575690.1"/>
    </source>
</evidence>
<evidence type="ECO:0000256" key="3">
    <source>
        <dbReference type="ARBA" id="ARBA00023125"/>
    </source>
</evidence>
<dbReference type="AlphaFoldDB" id="A0AAV6M6R3"/>
<evidence type="ECO:0000256" key="2">
    <source>
        <dbReference type="ARBA" id="ARBA00023015"/>
    </source>
</evidence>
<evidence type="ECO:0000256" key="5">
    <source>
        <dbReference type="ARBA" id="ARBA00023163"/>
    </source>
</evidence>
<proteinExistence type="inferred from homology"/>
<gene>
    <name evidence="10" type="primary">NFYA9</name>
    <name evidence="10" type="ORF">SDJN03_26329</name>
</gene>
<keyword evidence="6 8" id="KW-0539">Nucleus</keyword>
<keyword evidence="5 8" id="KW-0804">Transcription</keyword>
<evidence type="ECO:0000313" key="11">
    <source>
        <dbReference type="Proteomes" id="UP000685013"/>
    </source>
</evidence>
<dbReference type="PROSITE" id="PS51152">
    <property type="entry name" value="NFYA_HAP2_2"/>
    <property type="match status" value="1"/>
</dbReference>
<comment type="subunit">
    <text evidence="7">Heterotrimeric transcription factor composed of three components, NF-YA, NF-YB and NF-YC. NF-YB and NF-YC must interact and dimerize for NF-YA association and DNA binding.</text>
</comment>
<evidence type="ECO:0000256" key="1">
    <source>
        <dbReference type="ARBA" id="ARBA00004123"/>
    </source>
</evidence>
<comment type="function">
    <text evidence="8">Component of the sequence-specific heterotrimeric transcription factor (NF-Y) which specifically recognizes a 5'-CCAAT-3' box motif found in the promoters of its target genes.</text>
</comment>
<evidence type="ECO:0000256" key="7">
    <source>
        <dbReference type="ARBA" id="ARBA00025911"/>
    </source>
</evidence>
<keyword evidence="2 8" id="KW-0805">Transcription regulation</keyword>
<dbReference type="InterPro" id="IPR018362">
    <property type="entry name" value="CCAAT-binding_factor_CS"/>
</dbReference>
<sequence length="332" mass="36892">MPSKPENVDQQIVDGSKYLVQSTKYSEAWWNGVGNNIIAGEDATKTASAEYLNDTVSSGGTQSQANDENIGKEVQHLKYIPFSASPPVGERLDLNSQMELVGHSIVLTSYPFSDAQYCQMLTSNGPQSTFPHIYGLHHARMPLPLEMEEEPVYVNAKQYHGILRRRQSRAKAELEKKVIKSRKPYLHESRHLHAMRRARGSGGRFLNTKKPNNVISNTDREEGINSGANHSTKPVGEAGSKYMVADENGIKDTLNEEDKEFMTQNLQITRAFFNGKLNGHGISTYTSQLADVEGGHLDQPHESMQVNGAPQRAIPSIEGFLMGKWGFFSNTV</sequence>
<dbReference type="Pfam" id="PF02045">
    <property type="entry name" value="CBFB_NFYA"/>
    <property type="match status" value="1"/>
</dbReference>
<dbReference type="InterPro" id="IPR001289">
    <property type="entry name" value="NFYA"/>
</dbReference>
<evidence type="ECO:0000256" key="4">
    <source>
        <dbReference type="ARBA" id="ARBA00023159"/>
    </source>
</evidence>
<keyword evidence="11" id="KW-1185">Reference proteome</keyword>
<dbReference type="GO" id="GO:0003677">
    <property type="term" value="F:DNA binding"/>
    <property type="evidence" value="ECO:0007669"/>
    <property type="project" value="UniProtKB-KW"/>
</dbReference>
<reference evidence="10 11" key="1">
    <citation type="journal article" date="2021" name="Hortic Res">
        <title>The domestication of Cucurbita argyrosperma as revealed by the genome of its wild relative.</title>
        <authorList>
            <person name="Barrera-Redondo J."/>
            <person name="Sanchez-de la Vega G."/>
            <person name="Aguirre-Liguori J.A."/>
            <person name="Castellanos-Morales G."/>
            <person name="Gutierrez-Guerrero Y.T."/>
            <person name="Aguirre-Dugua X."/>
            <person name="Aguirre-Planter E."/>
            <person name="Tenaillon M.I."/>
            <person name="Lira-Saade R."/>
            <person name="Eguiarte L.E."/>
        </authorList>
    </citation>
    <scope>NUCLEOTIDE SEQUENCE [LARGE SCALE GENOMIC DNA]</scope>
    <source>
        <strain evidence="10">JBR-2021</strain>
    </source>
</reference>
<accession>A0AAV6M6R3</accession>
<keyword evidence="3 8" id="KW-0238">DNA-binding</keyword>
<evidence type="ECO:0000256" key="9">
    <source>
        <dbReference type="SAM" id="MobiDB-lite"/>
    </source>
</evidence>
<dbReference type="GO" id="GO:0016602">
    <property type="term" value="C:CCAAT-binding factor complex"/>
    <property type="evidence" value="ECO:0007669"/>
    <property type="project" value="InterPro"/>
</dbReference>
<comment type="subcellular location">
    <subcellularLocation>
        <location evidence="1 8">Nucleus</location>
    </subcellularLocation>
</comment>
<comment type="caution">
    <text evidence="10">The sequence shown here is derived from an EMBL/GenBank/DDBJ whole genome shotgun (WGS) entry which is preliminary data.</text>
</comment>
<name>A0AAV6M6R3_9ROSI</name>
<dbReference type="PROSITE" id="PS00686">
    <property type="entry name" value="NFYA_HAP2_1"/>
    <property type="match status" value="1"/>
</dbReference>
<dbReference type="EMBL" id="JAGKQH010000017">
    <property type="protein sequence ID" value="KAG6575690.1"/>
    <property type="molecule type" value="Genomic_DNA"/>
</dbReference>
<protein>
    <recommendedName>
        <fullName evidence="8">Nuclear transcription factor Y subunit</fullName>
    </recommendedName>
</protein>
<evidence type="ECO:0000256" key="8">
    <source>
        <dbReference type="RuleBase" id="RU367155"/>
    </source>
</evidence>
<comment type="similarity">
    <text evidence="8">Belongs to the NFYA/HAP2 subunit family.</text>
</comment>
<dbReference type="GO" id="GO:0003700">
    <property type="term" value="F:DNA-binding transcription factor activity"/>
    <property type="evidence" value="ECO:0007669"/>
    <property type="project" value="UniProtKB-UniRule"/>
</dbReference>
<dbReference type="Proteomes" id="UP000685013">
    <property type="component" value="Chromosome 17"/>
</dbReference>
<dbReference type="PANTHER" id="PTHR12632">
    <property type="entry name" value="TRANSCRIPTION FACTOR NF-Y ALPHA-RELATED"/>
    <property type="match status" value="1"/>
</dbReference>
<dbReference type="SMART" id="SM00521">
    <property type="entry name" value="CBF"/>
    <property type="match status" value="1"/>
</dbReference>
<keyword evidence="4" id="KW-0010">Activator</keyword>
<feature type="region of interest" description="Disordered" evidence="9">
    <location>
        <begin position="202"/>
        <end position="236"/>
    </location>
</feature>
<evidence type="ECO:0000256" key="6">
    <source>
        <dbReference type="ARBA" id="ARBA00023242"/>
    </source>
</evidence>